<dbReference type="EMBL" id="LVHD01000187">
    <property type="protein sequence ID" value="OAG74974.1"/>
    <property type="molecule type" value="Genomic_DNA"/>
</dbReference>
<protein>
    <submittedName>
        <fullName evidence="1">Uncharacterized protein</fullName>
    </submittedName>
</protein>
<proteinExistence type="predicted"/>
<dbReference type="Proteomes" id="UP000077349">
    <property type="component" value="Unassembled WGS sequence"/>
</dbReference>
<evidence type="ECO:0000313" key="1">
    <source>
        <dbReference type="EMBL" id="OAG74974.1"/>
    </source>
</evidence>
<gene>
    <name evidence="1" type="ORF">Amal_03865</name>
</gene>
<accession>A0A177G6V5</accession>
<organism evidence="1 2">
    <name type="scientific">Acetobacter malorum</name>
    <dbReference type="NCBI Taxonomy" id="178901"/>
    <lineage>
        <taxon>Bacteria</taxon>
        <taxon>Pseudomonadati</taxon>
        <taxon>Pseudomonadota</taxon>
        <taxon>Alphaproteobacteria</taxon>
        <taxon>Acetobacterales</taxon>
        <taxon>Acetobacteraceae</taxon>
        <taxon>Acetobacter</taxon>
    </lineage>
</organism>
<name>A0A177G6V5_9PROT</name>
<dbReference type="AlphaFoldDB" id="A0A177G6V5"/>
<sequence>MELTAAIDCCPSSRARTYGNLSTCSAYSIIGSCAIFYSNLTARIYCNAANNRICIFSNNGSAITDNTTVYCTIIDYEITTAILIIRIIDSWLINRCAAGPGNIPTGNN</sequence>
<reference evidence="1 2" key="1">
    <citation type="submission" date="2016-03" db="EMBL/GenBank/DDBJ databases">
        <title>Draft genome sequence of Acetobacter malorum CECT 7742, a strain isolated from strawberry vinegar.</title>
        <authorList>
            <person name="Sainz F."/>
            <person name="Mas A."/>
            <person name="Torija M.J."/>
        </authorList>
    </citation>
    <scope>NUCLEOTIDE SEQUENCE [LARGE SCALE GENOMIC DNA]</scope>
    <source>
        <strain evidence="1 2">CECT 7742</strain>
    </source>
</reference>
<evidence type="ECO:0000313" key="2">
    <source>
        <dbReference type="Proteomes" id="UP000077349"/>
    </source>
</evidence>
<comment type="caution">
    <text evidence="1">The sequence shown here is derived from an EMBL/GenBank/DDBJ whole genome shotgun (WGS) entry which is preliminary data.</text>
</comment>